<feature type="domain" description="DUF4211" evidence="2">
    <location>
        <begin position="461"/>
        <end position="598"/>
    </location>
</feature>
<name>A0A9P8I150_9PEZI</name>
<comment type="caution">
    <text evidence="3">The sequence shown here is derived from an EMBL/GenBank/DDBJ whole genome shotgun (WGS) entry which is preliminary data.</text>
</comment>
<reference evidence="3" key="1">
    <citation type="submission" date="2021-03" db="EMBL/GenBank/DDBJ databases">
        <title>Comparative genomics and phylogenomic investigation of the class Geoglossomycetes provide insights into ecological specialization and systematics.</title>
        <authorList>
            <person name="Melie T."/>
            <person name="Pirro S."/>
            <person name="Miller A.N."/>
            <person name="Quandt A."/>
        </authorList>
    </citation>
    <scope>NUCLEOTIDE SEQUENCE</scope>
    <source>
        <strain evidence="3">GBOQ0MN5Z8</strain>
    </source>
</reference>
<dbReference type="InterPro" id="IPR025451">
    <property type="entry name" value="DUF4211"/>
</dbReference>
<evidence type="ECO:0000313" key="4">
    <source>
        <dbReference type="Proteomes" id="UP000698800"/>
    </source>
</evidence>
<dbReference type="Proteomes" id="UP000698800">
    <property type="component" value="Unassembled WGS sequence"/>
</dbReference>
<organism evidence="3 4">
    <name type="scientific">Glutinoglossum americanum</name>
    <dbReference type="NCBI Taxonomy" id="1670608"/>
    <lineage>
        <taxon>Eukaryota</taxon>
        <taxon>Fungi</taxon>
        <taxon>Dikarya</taxon>
        <taxon>Ascomycota</taxon>
        <taxon>Pezizomycotina</taxon>
        <taxon>Geoglossomycetes</taxon>
        <taxon>Geoglossales</taxon>
        <taxon>Geoglossaceae</taxon>
        <taxon>Glutinoglossum</taxon>
    </lineage>
</organism>
<keyword evidence="4" id="KW-1185">Reference proteome</keyword>
<evidence type="ECO:0000313" key="3">
    <source>
        <dbReference type="EMBL" id="KAH0536635.1"/>
    </source>
</evidence>
<feature type="compositionally biased region" description="Polar residues" evidence="1">
    <location>
        <begin position="7"/>
        <end position="18"/>
    </location>
</feature>
<gene>
    <name evidence="3" type="ORF">FGG08_006503</name>
</gene>
<accession>A0A9P8I150</accession>
<feature type="region of interest" description="Disordered" evidence="1">
    <location>
        <begin position="58"/>
        <end position="444"/>
    </location>
</feature>
<dbReference type="GO" id="GO:0005634">
    <property type="term" value="C:nucleus"/>
    <property type="evidence" value="ECO:0007669"/>
    <property type="project" value="TreeGrafter"/>
</dbReference>
<proteinExistence type="predicted"/>
<dbReference type="Pfam" id="PF13926">
    <property type="entry name" value="DUF4211"/>
    <property type="match status" value="1"/>
</dbReference>
<feature type="compositionally biased region" description="Basic and acidic residues" evidence="1">
    <location>
        <begin position="336"/>
        <end position="346"/>
    </location>
</feature>
<dbReference type="AlphaFoldDB" id="A0A9P8I150"/>
<feature type="compositionally biased region" description="Basic and acidic residues" evidence="1">
    <location>
        <begin position="263"/>
        <end position="278"/>
    </location>
</feature>
<dbReference type="OrthoDB" id="21499at2759"/>
<feature type="compositionally biased region" description="Acidic residues" evidence="1">
    <location>
        <begin position="606"/>
        <end position="622"/>
    </location>
</feature>
<evidence type="ECO:0000259" key="2">
    <source>
        <dbReference type="Pfam" id="PF13926"/>
    </source>
</evidence>
<feature type="compositionally biased region" description="Acidic residues" evidence="1">
    <location>
        <begin position="174"/>
        <end position="186"/>
    </location>
</feature>
<protein>
    <recommendedName>
        <fullName evidence="2">DUF4211 domain-containing protein</fullName>
    </recommendedName>
</protein>
<dbReference type="PANTHER" id="PTHR14689:SF0">
    <property type="entry name" value="COILED-COIL DOMAIN-CONTAINING PROTEIN 82"/>
    <property type="match status" value="1"/>
</dbReference>
<dbReference type="EMBL" id="JAGHQL010000190">
    <property type="protein sequence ID" value="KAH0536635.1"/>
    <property type="molecule type" value="Genomic_DNA"/>
</dbReference>
<feature type="region of interest" description="Disordered" evidence="1">
    <location>
        <begin position="603"/>
        <end position="628"/>
    </location>
</feature>
<evidence type="ECO:0000256" key="1">
    <source>
        <dbReference type="SAM" id="MobiDB-lite"/>
    </source>
</evidence>
<dbReference type="PANTHER" id="PTHR14689">
    <property type="entry name" value="PHORBOL-ESTER_DAG-TYPE DOMAIN-CONTAINING PROTEIN"/>
    <property type="match status" value="1"/>
</dbReference>
<sequence length="764" mass="85137">MPRLKQTLLSFPTSTSGDSADDMERAAGDEFSDGFVTPAEGSQVAVVIYTPNKTHLLQDVAPSHLPTPKQSRQGAARARKDRTMVAQNASIPSERDHAQDPRLQSPTSGPQLRRTRARKNLTPLQEPRPKRGGTRRGQPQNRTQPKDSSLDNAIDGSDPMDTSPHAFVSPDIDPTGDSEGESEEPETPSRNRRSINTRSFISGGASGKALVPPSQLSKERAIQTRSKKPMSKSPVNAIVAPSSLRSTRSRAKAEKLAATQGKHGLEERDIPATREGSKRSGNFPASGERTGHAGETSTGKPEKRLGGQDEADEDEDVVSRSKRRRMRFTNSSAGSDRGENSQKKGEVEDEGQDGGENSEVLRANPSTGPRTRNRGGTVKPRVTRTQKLLEELKNRRAGLSSAKDAVLSSSPETPDTPKRGIYDTETEDESKFLDDELDEESGTEAIRKSLRSGRRDEYDTDFVVSDDEGDIGAPSSGPGRLDIPIEFTHRAHKKLKEHFSDAIEWMVHNKLNPAFDRKDPVYRIAFQRLDSEAATYSSSKFESSIWTQDFTRALKARPEFYKTAITSYDQDCEACNRKKHTATYKVQFSGKPYHHDSLEEISSFSENDDDDDDDGDDDLENDYDSRGNALPDPEAVYYVGRVCYLNAEAAHALTHWRYHLNEWVIDELHRRGLFDPTAILARESWNTKRRGAYANGIMKQLQESGEIARLYQDFKNNLNEACNAKVLKTRVWSEFDAHIAKYVVSSLTDGGQSERRMIRQPEWT</sequence>
<feature type="region of interest" description="Disordered" evidence="1">
    <location>
        <begin position="1"/>
        <end position="34"/>
    </location>
</feature>